<protein>
    <submittedName>
        <fullName evidence="9">Chromate transporter</fullName>
    </submittedName>
</protein>
<dbReference type="AlphaFoldDB" id="A0A840V8L3"/>
<name>A0A840V8L3_9PROT</name>
<keyword evidence="10" id="KW-1185">Reference proteome</keyword>
<comment type="caution">
    <text evidence="9">The sequence shown here is derived from an EMBL/GenBank/DDBJ whole genome shotgun (WGS) entry which is preliminary data.</text>
</comment>
<evidence type="ECO:0000313" key="9">
    <source>
        <dbReference type="EMBL" id="MBB5372053.1"/>
    </source>
</evidence>
<evidence type="ECO:0000256" key="3">
    <source>
        <dbReference type="ARBA" id="ARBA00022475"/>
    </source>
</evidence>
<feature type="transmembrane region" description="Helical" evidence="7">
    <location>
        <begin position="77"/>
        <end position="97"/>
    </location>
</feature>
<gene>
    <name evidence="9" type="ORF">HNP71_000277</name>
</gene>
<dbReference type="GO" id="GO:0005886">
    <property type="term" value="C:plasma membrane"/>
    <property type="evidence" value="ECO:0007669"/>
    <property type="project" value="UniProtKB-SubCell"/>
</dbReference>
<comment type="subcellular location">
    <subcellularLocation>
        <location evidence="1">Cell membrane</location>
        <topology evidence="1">Multi-pass membrane protein</topology>
    </subcellularLocation>
</comment>
<keyword evidence="6 7" id="KW-0472">Membrane</keyword>
<evidence type="ECO:0000256" key="8">
    <source>
        <dbReference type="SAM" id="SignalP"/>
    </source>
</evidence>
<evidence type="ECO:0000313" key="10">
    <source>
        <dbReference type="Proteomes" id="UP000553706"/>
    </source>
</evidence>
<dbReference type="InterPro" id="IPR003370">
    <property type="entry name" value="Chromate_transpt"/>
</dbReference>
<keyword evidence="4 7" id="KW-0812">Transmembrane</keyword>
<dbReference type="RefSeq" id="WP_183265051.1">
    <property type="nucleotide sequence ID" value="NZ_JACHFJ010000001.1"/>
</dbReference>
<evidence type="ECO:0000256" key="6">
    <source>
        <dbReference type="ARBA" id="ARBA00023136"/>
    </source>
</evidence>
<keyword evidence="3" id="KW-1003">Cell membrane</keyword>
<dbReference type="InterPro" id="IPR052518">
    <property type="entry name" value="CHR_Transporter"/>
</dbReference>
<dbReference type="Pfam" id="PF02417">
    <property type="entry name" value="Chromate_transp"/>
    <property type="match status" value="1"/>
</dbReference>
<accession>A0A840V8L3</accession>
<reference evidence="9 10" key="1">
    <citation type="submission" date="2020-08" db="EMBL/GenBank/DDBJ databases">
        <title>Genomic Encyclopedia of Type Strains, Phase IV (KMG-IV): sequencing the most valuable type-strain genomes for metagenomic binning, comparative biology and taxonomic classification.</title>
        <authorList>
            <person name="Goeker M."/>
        </authorList>
    </citation>
    <scope>NUCLEOTIDE SEQUENCE [LARGE SCALE GENOMIC DNA]</scope>
    <source>
        <strain evidence="9 10">DSM 27026</strain>
    </source>
</reference>
<dbReference type="Proteomes" id="UP000553706">
    <property type="component" value="Unassembled WGS sequence"/>
</dbReference>
<keyword evidence="8" id="KW-0732">Signal</keyword>
<proteinExistence type="inferred from homology"/>
<sequence length="172" mass="17607">MNILAQLALLFGKLSLVAVGGANATVPEIARQVVTLRHWLSPVQFAQLYAISNAAPGPNVMIATVIGAHVAGVPGGIVATLAMILPSGLLAILVSKGFERHAGARWQKLAKAALLPITAGLVLAAALVLTVQSVSGWLTACIALGCAVLSWCSRLHPLWLLGGGAVLGMLIL</sequence>
<feature type="transmembrane region" description="Helical" evidence="7">
    <location>
        <begin position="109"/>
        <end position="128"/>
    </location>
</feature>
<evidence type="ECO:0000256" key="4">
    <source>
        <dbReference type="ARBA" id="ARBA00022692"/>
    </source>
</evidence>
<evidence type="ECO:0000256" key="5">
    <source>
        <dbReference type="ARBA" id="ARBA00022989"/>
    </source>
</evidence>
<dbReference type="EMBL" id="JACHFJ010000001">
    <property type="protein sequence ID" value="MBB5372053.1"/>
    <property type="molecule type" value="Genomic_DNA"/>
</dbReference>
<dbReference type="GO" id="GO:0015109">
    <property type="term" value="F:chromate transmembrane transporter activity"/>
    <property type="evidence" value="ECO:0007669"/>
    <property type="project" value="InterPro"/>
</dbReference>
<comment type="similarity">
    <text evidence="2">Belongs to the chromate ion transporter (CHR) (TC 2.A.51) family.</text>
</comment>
<evidence type="ECO:0000256" key="1">
    <source>
        <dbReference type="ARBA" id="ARBA00004651"/>
    </source>
</evidence>
<evidence type="ECO:0000256" key="2">
    <source>
        <dbReference type="ARBA" id="ARBA00005262"/>
    </source>
</evidence>
<dbReference type="PANTHER" id="PTHR43663">
    <property type="entry name" value="CHROMATE TRANSPORT PROTEIN-RELATED"/>
    <property type="match status" value="1"/>
</dbReference>
<dbReference type="PANTHER" id="PTHR43663:SF1">
    <property type="entry name" value="CHROMATE TRANSPORTER"/>
    <property type="match status" value="1"/>
</dbReference>
<organism evidence="9 10">
    <name type="scientific">Acidocella aromatica</name>
    <dbReference type="NCBI Taxonomy" id="1303579"/>
    <lineage>
        <taxon>Bacteria</taxon>
        <taxon>Pseudomonadati</taxon>
        <taxon>Pseudomonadota</taxon>
        <taxon>Alphaproteobacteria</taxon>
        <taxon>Acetobacterales</taxon>
        <taxon>Acidocellaceae</taxon>
        <taxon>Acidocella</taxon>
    </lineage>
</organism>
<evidence type="ECO:0000256" key="7">
    <source>
        <dbReference type="SAM" id="Phobius"/>
    </source>
</evidence>
<feature type="signal peptide" evidence="8">
    <location>
        <begin position="1"/>
        <end position="24"/>
    </location>
</feature>
<keyword evidence="5 7" id="KW-1133">Transmembrane helix</keyword>
<feature type="chain" id="PRO_5032604209" evidence="8">
    <location>
        <begin position="25"/>
        <end position="172"/>
    </location>
</feature>